<feature type="compositionally biased region" description="Basic and acidic residues" evidence="1">
    <location>
        <begin position="34"/>
        <end position="43"/>
    </location>
</feature>
<evidence type="ECO:0000313" key="3">
    <source>
        <dbReference type="Proteomes" id="UP001372834"/>
    </source>
</evidence>
<dbReference type="EMBL" id="JAWJWE010000037">
    <property type="protein sequence ID" value="KAK6626312.1"/>
    <property type="molecule type" value="Genomic_DNA"/>
</dbReference>
<feature type="compositionally biased region" description="Low complexity" evidence="1">
    <location>
        <begin position="50"/>
        <end position="64"/>
    </location>
</feature>
<feature type="region of interest" description="Disordered" evidence="1">
    <location>
        <begin position="22"/>
        <end position="64"/>
    </location>
</feature>
<feature type="compositionally biased region" description="Basic and acidic residues" evidence="1">
    <location>
        <begin position="333"/>
        <end position="350"/>
    </location>
</feature>
<gene>
    <name evidence="2" type="ORF">RUM43_006623</name>
</gene>
<evidence type="ECO:0000313" key="2">
    <source>
        <dbReference type="EMBL" id="KAK6626312.1"/>
    </source>
</evidence>
<dbReference type="Proteomes" id="UP001372834">
    <property type="component" value="Unassembled WGS sequence"/>
</dbReference>
<name>A0AAN8NSC9_POLSC</name>
<comment type="caution">
    <text evidence="2">The sequence shown here is derived from an EMBL/GenBank/DDBJ whole genome shotgun (WGS) entry which is preliminary data.</text>
</comment>
<reference evidence="2 3" key="1">
    <citation type="submission" date="2023-10" db="EMBL/GenBank/DDBJ databases">
        <title>Genomes of two closely related lineages of the louse Polyplax serrata with different host specificities.</title>
        <authorList>
            <person name="Martinu J."/>
            <person name="Tarabai H."/>
            <person name="Stefka J."/>
            <person name="Hypsa V."/>
        </authorList>
    </citation>
    <scope>NUCLEOTIDE SEQUENCE [LARGE SCALE GENOMIC DNA]</scope>
    <source>
        <strain evidence="2">HR10_N</strain>
    </source>
</reference>
<feature type="region of interest" description="Disordered" evidence="1">
    <location>
        <begin position="321"/>
        <end position="371"/>
    </location>
</feature>
<dbReference type="AlphaFoldDB" id="A0AAN8NSC9"/>
<sequence>MLRRNQTIRPTTTTQEMTLARGRIQRSPSARSRLKVDREDNQELNRPYTSPRTRSASPVARSPRSIGELPLKKLSNIYAKIVTQLEMVKDLSENRLNETENILDLRRQLQRADEFSIRFSRNNLYDTKRLLNEIKNMLVPYPFENMSPVEARTLSKKIILAYQAASQSLQIYINYVKNPGNLEVPDKISELVLLIAELLLCCEQLSLSSGEVHLQHDAVKICNELLAVLKSKPPVGEYLDIKQEVLTRKKHKKSVPQPEDATKLKNLSMYKARPGVKGKPDMPARKKAGLSCLLGNVNKKSNKKEEKMARITHEIYTQKMNPKPVRPFGNKNVKFDQTDQTDRGVKENATGKKPPKKSRYFTPREVRSQDDDVETMVQTIDDDDFVSTVLGFFR</sequence>
<protein>
    <submittedName>
        <fullName evidence="2">Uncharacterized protein</fullName>
    </submittedName>
</protein>
<proteinExistence type="predicted"/>
<evidence type="ECO:0000256" key="1">
    <source>
        <dbReference type="SAM" id="MobiDB-lite"/>
    </source>
</evidence>
<accession>A0AAN8NSC9</accession>
<organism evidence="2 3">
    <name type="scientific">Polyplax serrata</name>
    <name type="common">Common mouse louse</name>
    <dbReference type="NCBI Taxonomy" id="468196"/>
    <lineage>
        <taxon>Eukaryota</taxon>
        <taxon>Metazoa</taxon>
        <taxon>Ecdysozoa</taxon>
        <taxon>Arthropoda</taxon>
        <taxon>Hexapoda</taxon>
        <taxon>Insecta</taxon>
        <taxon>Pterygota</taxon>
        <taxon>Neoptera</taxon>
        <taxon>Paraneoptera</taxon>
        <taxon>Psocodea</taxon>
        <taxon>Troctomorpha</taxon>
        <taxon>Phthiraptera</taxon>
        <taxon>Anoplura</taxon>
        <taxon>Polyplacidae</taxon>
        <taxon>Polyplax</taxon>
    </lineage>
</organism>